<organism evidence="1 2">
    <name type="scientific">Oryza rufipogon</name>
    <name type="common">Brownbeard rice</name>
    <name type="synonym">Asian wild rice</name>
    <dbReference type="NCBI Taxonomy" id="4529"/>
    <lineage>
        <taxon>Eukaryota</taxon>
        <taxon>Viridiplantae</taxon>
        <taxon>Streptophyta</taxon>
        <taxon>Embryophyta</taxon>
        <taxon>Tracheophyta</taxon>
        <taxon>Spermatophyta</taxon>
        <taxon>Magnoliopsida</taxon>
        <taxon>Liliopsida</taxon>
        <taxon>Poales</taxon>
        <taxon>Poaceae</taxon>
        <taxon>BOP clade</taxon>
        <taxon>Oryzoideae</taxon>
        <taxon>Oryzeae</taxon>
        <taxon>Oryzinae</taxon>
        <taxon>Oryza</taxon>
    </lineage>
</organism>
<dbReference type="Gramene" id="ORUFI05G13970.1">
    <property type="protein sequence ID" value="ORUFI05G13970.1"/>
    <property type="gene ID" value="ORUFI05G13970"/>
</dbReference>
<dbReference type="Proteomes" id="UP000008022">
    <property type="component" value="Unassembled WGS sequence"/>
</dbReference>
<accession>A0A0E0PL69</accession>
<proteinExistence type="predicted"/>
<dbReference type="HOGENOM" id="CLU_2088773_0_0_1"/>
<name>A0A0E0PL69_ORYRU</name>
<protein>
    <submittedName>
        <fullName evidence="1">Uncharacterized protein</fullName>
    </submittedName>
</protein>
<sequence length="117" mass="13080">MWSERGGMPATVWEKVDDDRPGVVIEVNFDQWRGSGLCSGRSRGLARSRSCDKIRTKLSEELRSRTIRKSCDKVEIKVTHGGQTPCREVIATGFAKSTASVEIRKEIGIKTYFVCSV</sequence>
<evidence type="ECO:0000313" key="1">
    <source>
        <dbReference type="EnsemblPlants" id="ORUFI05G13970.1"/>
    </source>
</evidence>
<evidence type="ECO:0000313" key="2">
    <source>
        <dbReference type="Proteomes" id="UP000008022"/>
    </source>
</evidence>
<reference evidence="1" key="2">
    <citation type="submission" date="2015-06" db="UniProtKB">
        <authorList>
            <consortium name="EnsemblPlants"/>
        </authorList>
    </citation>
    <scope>IDENTIFICATION</scope>
</reference>
<dbReference type="AlphaFoldDB" id="A0A0E0PL69"/>
<dbReference type="EnsemblPlants" id="ORUFI05G13970.1">
    <property type="protein sequence ID" value="ORUFI05G13970.1"/>
    <property type="gene ID" value="ORUFI05G13970"/>
</dbReference>
<keyword evidence="2" id="KW-1185">Reference proteome</keyword>
<reference evidence="2" key="1">
    <citation type="submission" date="2013-06" db="EMBL/GenBank/DDBJ databases">
        <authorList>
            <person name="Zhao Q."/>
        </authorList>
    </citation>
    <scope>NUCLEOTIDE SEQUENCE</scope>
    <source>
        <strain evidence="2">cv. W1943</strain>
    </source>
</reference>